<comment type="similarity">
    <text evidence="1">Belongs to the MAF1 family.</text>
</comment>
<sequence length="249" mass="28695">MKYLRIPMLGFLESEWANNSLSDKMKFSFEAFSCKMIKRDKKLWRTVPDKEVYLPLSSPTCVDNMQPIDLSNMESGFTDYYGSAGFGSTQKGRRPIIVDNSSLPISYMVLPLLFHNLKLAVSYILGDSNVGINSNNFSLEPCIQSVINFVDSYVVFRVYEYGRTFRNVIWHIFNSIIDFNRCLVFRYSPTTGHDANSLFDEFGLVFLFYDHELKRIYTMHVKPPDALSVGSNESQEVFYFDPESNISCL</sequence>
<dbReference type="InterPro" id="IPR038564">
    <property type="entry name" value="Maf1_sf"/>
</dbReference>
<evidence type="ECO:0000313" key="4">
    <source>
        <dbReference type="Proteomes" id="UP000031668"/>
    </source>
</evidence>
<dbReference type="InterPro" id="IPR015257">
    <property type="entry name" value="Maf1"/>
</dbReference>
<evidence type="ECO:0000256" key="2">
    <source>
        <dbReference type="ARBA" id="ARBA00020829"/>
    </source>
</evidence>
<dbReference type="Pfam" id="PF09174">
    <property type="entry name" value="Maf1"/>
    <property type="match status" value="1"/>
</dbReference>
<accession>A0A0C2J2B7</accession>
<dbReference type="GO" id="GO:0016480">
    <property type="term" value="P:negative regulation of transcription by RNA polymerase III"/>
    <property type="evidence" value="ECO:0007669"/>
    <property type="project" value="InterPro"/>
</dbReference>
<proteinExistence type="inferred from homology"/>
<name>A0A0C2J2B7_THEKT</name>
<organism evidence="3 4">
    <name type="scientific">Thelohanellus kitauei</name>
    <name type="common">Myxosporean</name>
    <dbReference type="NCBI Taxonomy" id="669202"/>
    <lineage>
        <taxon>Eukaryota</taxon>
        <taxon>Metazoa</taxon>
        <taxon>Cnidaria</taxon>
        <taxon>Myxozoa</taxon>
        <taxon>Myxosporea</taxon>
        <taxon>Bivalvulida</taxon>
        <taxon>Platysporina</taxon>
        <taxon>Myxobolidae</taxon>
        <taxon>Thelohanellus</taxon>
    </lineage>
</organism>
<dbReference type="Gene3D" id="3.40.1000.50">
    <property type="entry name" value="Repressor of RNA polymerase III transcription Maf1"/>
    <property type="match status" value="1"/>
</dbReference>
<evidence type="ECO:0000256" key="1">
    <source>
        <dbReference type="ARBA" id="ARBA00006231"/>
    </source>
</evidence>
<evidence type="ECO:0000313" key="3">
    <source>
        <dbReference type="EMBL" id="KII63227.1"/>
    </source>
</evidence>
<dbReference type="OrthoDB" id="277029at2759"/>
<protein>
    <recommendedName>
        <fullName evidence="2">Repressor of RNA polymerase III transcription MAF1 homolog</fullName>
    </recommendedName>
</protein>
<dbReference type="EMBL" id="JWZT01004760">
    <property type="protein sequence ID" value="KII63227.1"/>
    <property type="molecule type" value="Genomic_DNA"/>
</dbReference>
<keyword evidence="4" id="KW-1185">Reference proteome</keyword>
<gene>
    <name evidence="3" type="ORF">RF11_07908</name>
</gene>
<dbReference type="PANTHER" id="PTHR22504">
    <property type="entry name" value="REPRESSOR OF RNA POLYMERASE III TRANSCRIPTION MAF1"/>
    <property type="match status" value="1"/>
</dbReference>
<dbReference type="Proteomes" id="UP000031668">
    <property type="component" value="Unassembled WGS sequence"/>
</dbReference>
<dbReference type="PANTHER" id="PTHR22504:SF0">
    <property type="entry name" value="REPRESSOR OF RNA POLYMERASE III TRANSCRIPTION MAF1 HOMOLOG"/>
    <property type="match status" value="1"/>
</dbReference>
<dbReference type="GO" id="GO:0000994">
    <property type="term" value="F:RNA polymerase III core binding"/>
    <property type="evidence" value="ECO:0007669"/>
    <property type="project" value="TreeGrafter"/>
</dbReference>
<reference evidence="3 4" key="1">
    <citation type="journal article" date="2014" name="Genome Biol. Evol.">
        <title>The genome of the myxosporean Thelohanellus kitauei shows adaptations to nutrient acquisition within its fish host.</title>
        <authorList>
            <person name="Yang Y."/>
            <person name="Xiong J."/>
            <person name="Zhou Z."/>
            <person name="Huo F."/>
            <person name="Miao W."/>
            <person name="Ran C."/>
            <person name="Liu Y."/>
            <person name="Zhang J."/>
            <person name="Feng J."/>
            <person name="Wang M."/>
            <person name="Wang M."/>
            <person name="Wang L."/>
            <person name="Yao B."/>
        </authorList>
    </citation>
    <scope>NUCLEOTIDE SEQUENCE [LARGE SCALE GENOMIC DNA]</scope>
    <source>
        <strain evidence="3">Wuqing</strain>
    </source>
</reference>
<comment type="caution">
    <text evidence="3">The sequence shown here is derived from an EMBL/GenBank/DDBJ whole genome shotgun (WGS) entry which is preliminary data.</text>
</comment>
<dbReference type="GO" id="GO:0005634">
    <property type="term" value="C:nucleus"/>
    <property type="evidence" value="ECO:0007669"/>
    <property type="project" value="TreeGrafter"/>
</dbReference>
<dbReference type="AlphaFoldDB" id="A0A0C2J2B7"/>